<dbReference type="Proteomes" id="UP000812966">
    <property type="component" value="Unassembled WGS sequence"/>
</dbReference>
<dbReference type="CDD" id="cd14752">
    <property type="entry name" value="GH31_N"/>
    <property type="match status" value="1"/>
</dbReference>
<dbReference type="InterPro" id="IPR025887">
    <property type="entry name" value="Glyco_hydro_31_N_dom"/>
</dbReference>
<feature type="domain" description="Glycosyl hydrolase family 31 C-terminal" evidence="9">
    <location>
        <begin position="456"/>
        <end position="538"/>
    </location>
</feature>
<evidence type="ECO:0000256" key="4">
    <source>
        <dbReference type="ARBA" id="ARBA00052064"/>
    </source>
</evidence>
<dbReference type="InterPro" id="IPR011013">
    <property type="entry name" value="Gal_mutarotase_sf_dom"/>
</dbReference>
<evidence type="ECO:0000259" key="8">
    <source>
        <dbReference type="Pfam" id="PF13802"/>
    </source>
</evidence>
<dbReference type="InterPro" id="IPR000322">
    <property type="entry name" value="Glyco_hydro_31_TIM"/>
</dbReference>
<keyword evidence="3 6" id="KW-0326">Glycosidase</keyword>
<evidence type="ECO:0000313" key="10">
    <source>
        <dbReference type="EMBL" id="KAG7527579.1"/>
    </source>
</evidence>
<evidence type="ECO:0000256" key="5">
    <source>
        <dbReference type="ARBA" id="ARBA00066962"/>
    </source>
</evidence>
<dbReference type="PANTHER" id="PTHR43053">
    <property type="entry name" value="GLYCOSIDASE FAMILY 31"/>
    <property type="match status" value="1"/>
</dbReference>
<sequence length="646" mass="72191">MARGRKGYMKVALNLGVGEKVYGLGERFGPFIKNGQTVELSNEDGGTSSASAYKNVAFYLTNRGYGVYYDHADHVSVEVQSDIMSKVQASVPGETIRFYIIAGSTPKEILTRYTLLTGRPPLPPDWSYGLWLSTSFLTSYDEKTAMQFVDGMEERDIPLHVFHFDCFWMPAHEWCNFTFDPEYFPDPAGFLGRLHERGLKVCVWINPYIGQESRLFAEGDEKGYFIRRVTGETWQTDDWQAGMAVVDFTNPEATEWYKDQLRGLVKLGVDSFKTDFGERIPANGVVYHDKSNPKAMHNFYTTLYNKAVWEVLTEEKGEGEACLFARSAMASGQTLPVHWGGDCDQTFTGMAETIRGGLSLCLSGFGYFAHDIGGFKAEGKNKPVYKGTGKEAAIYKRWVQFGLLSSHSRLHGSETYRVPWQFDDESSLVLSKFTKLKNRLEPYLTTLSIEGAVKSGHPLMRAMFLEFPQDPTAWLVDSQYMLGDALLVAPVFDEDDVEYYVPPGSWTSLLDGRRVEGGTFVNETHSYMTLPLLLRQDHAVIIGKEGHTVLDKVSDEAKGFTVVVSFSITKKITARSVLRDGSHIECSIEAAQSPDGKDVKIVVNLVSELDDKVPWEVLVIGDGVGLDSKEPSTLQQARGKVCEVNL</sequence>
<dbReference type="Pfam" id="PF13802">
    <property type="entry name" value="Gal_mutarotas_2"/>
    <property type="match status" value="1"/>
</dbReference>
<evidence type="ECO:0000256" key="1">
    <source>
        <dbReference type="ARBA" id="ARBA00007806"/>
    </source>
</evidence>
<evidence type="ECO:0000256" key="2">
    <source>
        <dbReference type="ARBA" id="ARBA00022801"/>
    </source>
</evidence>
<name>A0A8K0JEP6_9TREE</name>
<dbReference type="SUPFAM" id="SSF51445">
    <property type="entry name" value="(Trans)glycosidases"/>
    <property type="match status" value="1"/>
</dbReference>
<dbReference type="EC" id="3.2.1.177" evidence="5"/>
<feature type="domain" description="Glycoside hydrolase family 31 TIM barrel" evidence="7">
    <location>
        <begin position="120"/>
        <end position="447"/>
    </location>
</feature>
<dbReference type="SUPFAM" id="SSF74650">
    <property type="entry name" value="Galactose mutarotase-like"/>
    <property type="match status" value="1"/>
</dbReference>
<dbReference type="SUPFAM" id="SSF51011">
    <property type="entry name" value="Glycosyl hydrolase domain"/>
    <property type="match status" value="1"/>
</dbReference>
<reference evidence="10" key="1">
    <citation type="submission" date="2020-04" db="EMBL/GenBank/DDBJ databases">
        <title>Analysis of mating type loci in Filobasidium floriforme.</title>
        <authorList>
            <person name="Nowrousian M."/>
        </authorList>
    </citation>
    <scope>NUCLEOTIDE SEQUENCE</scope>
    <source>
        <strain evidence="10">CBS 6242</strain>
    </source>
</reference>
<evidence type="ECO:0000259" key="7">
    <source>
        <dbReference type="Pfam" id="PF01055"/>
    </source>
</evidence>
<evidence type="ECO:0000256" key="6">
    <source>
        <dbReference type="RuleBase" id="RU361185"/>
    </source>
</evidence>
<dbReference type="Pfam" id="PF01055">
    <property type="entry name" value="Glyco_hydro_31_2nd"/>
    <property type="match status" value="1"/>
</dbReference>
<dbReference type="OrthoDB" id="2580685at2759"/>
<dbReference type="Gene3D" id="2.60.40.1180">
    <property type="entry name" value="Golgi alpha-mannosidase II"/>
    <property type="match status" value="1"/>
</dbReference>
<proteinExistence type="inferred from homology"/>
<dbReference type="EMBL" id="JABELV010000262">
    <property type="protein sequence ID" value="KAG7527579.1"/>
    <property type="molecule type" value="Genomic_DNA"/>
</dbReference>
<evidence type="ECO:0000259" key="9">
    <source>
        <dbReference type="Pfam" id="PF21365"/>
    </source>
</evidence>
<evidence type="ECO:0000313" key="11">
    <source>
        <dbReference type="Proteomes" id="UP000812966"/>
    </source>
</evidence>
<dbReference type="Pfam" id="PF21365">
    <property type="entry name" value="Glyco_hydro_31_3rd"/>
    <property type="match status" value="1"/>
</dbReference>
<dbReference type="InterPro" id="IPR013780">
    <property type="entry name" value="Glyco_hydro_b"/>
</dbReference>
<dbReference type="CDD" id="cd06593">
    <property type="entry name" value="GH31_xylosidase_YicI"/>
    <property type="match status" value="1"/>
</dbReference>
<dbReference type="InterPro" id="IPR017853">
    <property type="entry name" value="GH"/>
</dbReference>
<dbReference type="PANTHER" id="PTHR43053:SF4">
    <property type="entry name" value="MYOGENESIS-REGULATING GLYCOSIDASE"/>
    <property type="match status" value="1"/>
</dbReference>
<keyword evidence="2 6" id="KW-0378">Hydrolase</keyword>
<dbReference type="NCBIfam" id="NF007940">
    <property type="entry name" value="PRK10658.1"/>
    <property type="match status" value="1"/>
</dbReference>
<dbReference type="FunFam" id="3.20.20.80:FF:000053">
    <property type="entry name" value="Alpha-xylosidase YicI"/>
    <property type="match status" value="1"/>
</dbReference>
<comment type="similarity">
    <text evidence="1 6">Belongs to the glycosyl hydrolase 31 family.</text>
</comment>
<comment type="caution">
    <text evidence="10">The sequence shown here is derived from an EMBL/GenBank/DDBJ whole genome shotgun (WGS) entry which is preliminary data.</text>
</comment>
<protein>
    <recommendedName>
        <fullName evidence="5">alpha-D-xyloside xylohydrolase</fullName>
        <ecNumber evidence="5">3.2.1.177</ecNumber>
    </recommendedName>
</protein>
<feature type="domain" description="Glycoside hydrolase family 31 N-terminal" evidence="8">
    <location>
        <begin position="8"/>
        <end position="77"/>
    </location>
</feature>
<comment type="catalytic activity">
    <reaction evidence="4">
        <text>Hydrolysis of terminal, non-reducing alpha-D-xylose residues with release of alpha-D-xylose.</text>
        <dbReference type="EC" id="3.2.1.177"/>
    </reaction>
</comment>
<dbReference type="Gene3D" id="3.20.20.80">
    <property type="entry name" value="Glycosidases"/>
    <property type="match status" value="1"/>
</dbReference>
<dbReference type="InterPro" id="IPR048395">
    <property type="entry name" value="Glyco_hydro_31_C"/>
</dbReference>
<keyword evidence="11" id="KW-1185">Reference proteome</keyword>
<organism evidence="10 11">
    <name type="scientific">Filobasidium floriforme</name>
    <dbReference type="NCBI Taxonomy" id="5210"/>
    <lineage>
        <taxon>Eukaryota</taxon>
        <taxon>Fungi</taxon>
        <taxon>Dikarya</taxon>
        <taxon>Basidiomycota</taxon>
        <taxon>Agaricomycotina</taxon>
        <taxon>Tremellomycetes</taxon>
        <taxon>Filobasidiales</taxon>
        <taxon>Filobasidiaceae</taxon>
        <taxon>Filobasidium</taxon>
    </lineage>
</organism>
<dbReference type="GO" id="GO:0005975">
    <property type="term" value="P:carbohydrate metabolic process"/>
    <property type="evidence" value="ECO:0007669"/>
    <property type="project" value="InterPro"/>
</dbReference>
<gene>
    <name evidence="10" type="ORF">FFLO_06800</name>
</gene>
<dbReference type="GO" id="GO:0030246">
    <property type="term" value="F:carbohydrate binding"/>
    <property type="evidence" value="ECO:0007669"/>
    <property type="project" value="InterPro"/>
</dbReference>
<dbReference type="GO" id="GO:0061634">
    <property type="term" value="F:alpha-D-xyloside xylohydrolase"/>
    <property type="evidence" value="ECO:0007669"/>
    <property type="project" value="UniProtKB-EC"/>
</dbReference>
<accession>A0A8K0JEP6</accession>
<evidence type="ECO:0000256" key="3">
    <source>
        <dbReference type="ARBA" id="ARBA00023295"/>
    </source>
</evidence>
<dbReference type="Gene3D" id="2.60.40.1760">
    <property type="entry name" value="glycosyl hydrolase (family 31)"/>
    <property type="match status" value="1"/>
</dbReference>
<dbReference type="InterPro" id="IPR050985">
    <property type="entry name" value="Alpha-glycosidase_related"/>
</dbReference>
<dbReference type="AlphaFoldDB" id="A0A8K0JEP6"/>